<evidence type="ECO:0000256" key="7">
    <source>
        <dbReference type="ARBA" id="ARBA00022729"/>
    </source>
</evidence>
<evidence type="ECO:0000256" key="6">
    <source>
        <dbReference type="ARBA" id="ARBA00022692"/>
    </source>
</evidence>
<keyword evidence="5" id="KW-0410">Iron transport</keyword>
<dbReference type="PANTHER" id="PTHR32552">
    <property type="entry name" value="FERRICHROME IRON RECEPTOR-RELATED"/>
    <property type="match status" value="1"/>
</dbReference>
<evidence type="ECO:0000256" key="1">
    <source>
        <dbReference type="ARBA" id="ARBA00004571"/>
    </source>
</evidence>
<keyword evidence="13 14" id="KW-0998">Cell outer membrane</keyword>
<dbReference type="InterPro" id="IPR011662">
    <property type="entry name" value="Secretin/TonB_short_N"/>
</dbReference>
<dbReference type="RefSeq" id="WP_301370041.1">
    <property type="nucleotide sequence ID" value="NZ_JAQJJF010000013.1"/>
</dbReference>
<keyword evidence="8" id="KW-0408">Iron</keyword>
<keyword evidence="9" id="KW-0406">Ion transport</keyword>
<evidence type="ECO:0000256" key="10">
    <source>
        <dbReference type="ARBA" id="ARBA00023077"/>
    </source>
</evidence>
<evidence type="ECO:0000256" key="2">
    <source>
        <dbReference type="ARBA" id="ARBA00009810"/>
    </source>
</evidence>
<dbReference type="PROSITE" id="PS01156">
    <property type="entry name" value="TONB_DEPENDENT_REC_2"/>
    <property type="match status" value="1"/>
</dbReference>
<reference evidence="17" key="1">
    <citation type="journal article" date="2023" name="Microorganisms">
        <title>Genomic Characterization of Arcobacter butzleri Strains Isolated from Various Sources in Lithuania.</title>
        <authorList>
            <person name="Uljanovas D."/>
            <person name="Golz G."/>
            <person name="Fleischmann S."/>
            <person name="Kudirkiene E."/>
            <person name="Kasetiene N."/>
            <person name="Grineviciene A."/>
            <person name="Tamuleviciene E."/>
            <person name="Aksomaitiene J."/>
            <person name="Alter T."/>
            <person name="Malakauskas M."/>
        </authorList>
    </citation>
    <scope>NUCLEOTIDE SEQUENCE</scope>
    <source>
        <strain evidence="17">S41</strain>
    </source>
</reference>
<organism evidence="17 18">
    <name type="scientific">Aliarcobacter butzleri</name>
    <dbReference type="NCBI Taxonomy" id="28197"/>
    <lineage>
        <taxon>Bacteria</taxon>
        <taxon>Pseudomonadati</taxon>
        <taxon>Campylobacterota</taxon>
        <taxon>Epsilonproteobacteria</taxon>
        <taxon>Campylobacterales</taxon>
        <taxon>Arcobacteraceae</taxon>
        <taxon>Aliarcobacter</taxon>
    </lineage>
</organism>
<dbReference type="InterPro" id="IPR039426">
    <property type="entry name" value="TonB-dep_rcpt-like"/>
</dbReference>
<dbReference type="InterPro" id="IPR000531">
    <property type="entry name" value="Beta-barrel_TonB"/>
</dbReference>
<evidence type="ECO:0000256" key="9">
    <source>
        <dbReference type="ARBA" id="ARBA00023065"/>
    </source>
</evidence>
<evidence type="ECO:0000256" key="15">
    <source>
        <dbReference type="RuleBase" id="RU003357"/>
    </source>
</evidence>
<evidence type="ECO:0000256" key="14">
    <source>
        <dbReference type="PROSITE-ProRule" id="PRU01360"/>
    </source>
</evidence>
<dbReference type="PANTHER" id="PTHR32552:SF74">
    <property type="entry name" value="HYDROXAMATE SIDEROPHORE RECEPTOR FHUE"/>
    <property type="match status" value="1"/>
</dbReference>
<dbReference type="CDD" id="cd01347">
    <property type="entry name" value="ligand_gated_channel"/>
    <property type="match status" value="1"/>
</dbReference>
<dbReference type="InterPro" id="IPR010105">
    <property type="entry name" value="TonB_sidphr_rcpt"/>
</dbReference>
<dbReference type="EMBL" id="JAQJJG010000003">
    <property type="protein sequence ID" value="MDN5123072.1"/>
    <property type="molecule type" value="Genomic_DNA"/>
</dbReference>
<sequence>MNLSKRIVISTSLSLILSSSLFAAEFNIESGTLENAIKTISKTSNMTYLVDTRILEGKKVSKIENIEGVENALKEVLKGTNLEAVIKDNTIIIKKKDILGKGSVLEEVSVNETYSTASNSYTIKETSSAAKLDLSLKETPQSVTVITQKQIQEQNLQDLNEVLTQTPGVTISQMGQFGAGYTSYYARGTTITNFQRDGLPSSEINIGRFNGFVGLEDTAIYERIEIIRGSTGLTNGAGNPSASINYVRKKPTKDFQGDAKISYGSWDTYKGTLDISGGLNQDDSIRGRLVTSYSDGGSQQDRYNKENSLLYSALDFNLSDNTLLTTSITYQKTDVDNASPHGFSSVTTDPISQKQTTFGRHDNAAADFTYTNIERLNLSLGLEHYFNNDWKASANYSYTKTETERLYAVAGSSSFSYITGKMGGQMGYVERNPDTHSIDLYANGDFNAFGREHKLSFGVNGHQSKTDDPAEVRKAFSVDIDGWNGHIANKPVLPKATSRYVFDEKQIGAFTALNLELSDPLHLILGSRISNFERVNNKGTSTEQEQKYNGEVTPYLGLVYDINENFATYASYTSIFNPTSSAKDTSGNYLEPEEGNTVEFGINSEFYDGKLNSSIAYFITKQDNLAVTDAPNLTPEGNTASKSVDGVEMKGWDLTIGGEILPNWDMTGGYTYTDAKDQNGDRLNSGSVPKQTLKFFTTYKYNKLTLGGGLNWQSEIHSSTNNLNKQEAYTVVNAMAKYDIKKDFSVILNANNIFDEEYVLNTVGSQTWGAERNYTLSLNYKF</sequence>
<keyword evidence="6 14" id="KW-0812">Transmembrane</keyword>
<dbReference type="GO" id="GO:0015891">
    <property type="term" value="P:siderophore transport"/>
    <property type="evidence" value="ECO:0007669"/>
    <property type="project" value="InterPro"/>
</dbReference>
<comment type="subcellular location">
    <subcellularLocation>
        <location evidence="1 14">Cell outer membrane</location>
        <topology evidence="1 14">Multi-pass membrane protein</topology>
    </subcellularLocation>
</comment>
<keyword evidence="4 14" id="KW-1134">Transmembrane beta strand</keyword>
<evidence type="ECO:0000256" key="3">
    <source>
        <dbReference type="ARBA" id="ARBA00022448"/>
    </source>
</evidence>
<feature type="domain" description="Secretin/TonB short N-terminal" evidence="16">
    <location>
        <begin position="46"/>
        <end position="96"/>
    </location>
</feature>
<dbReference type="FunFam" id="2.170.130.10:FF:000010">
    <property type="entry name" value="Ferripyoverdine receptor"/>
    <property type="match status" value="1"/>
</dbReference>
<dbReference type="PROSITE" id="PS52016">
    <property type="entry name" value="TONB_DEPENDENT_REC_3"/>
    <property type="match status" value="1"/>
</dbReference>
<dbReference type="InterPro" id="IPR010917">
    <property type="entry name" value="TonB_rcpt_CS"/>
</dbReference>
<comment type="caution">
    <text evidence="17">The sequence shown here is derived from an EMBL/GenBank/DDBJ whole genome shotgun (WGS) entry which is preliminary data.</text>
</comment>
<dbReference type="Pfam" id="PF07715">
    <property type="entry name" value="Plug"/>
    <property type="match status" value="1"/>
</dbReference>
<dbReference type="Gene3D" id="2.40.170.20">
    <property type="entry name" value="TonB-dependent receptor, beta-barrel domain"/>
    <property type="match status" value="1"/>
</dbReference>
<evidence type="ECO:0000256" key="11">
    <source>
        <dbReference type="ARBA" id="ARBA00023136"/>
    </source>
</evidence>
<dbReference type="SUPFAM" id="SSF56935">
    <property type="entry name" value="Porins"/>
    <property type="match status" value="1"/>
</dbReference>
<dbReference type="InterPro" id="IPR036942">
    <property type="entry name" value="Beta-barrel_TonB_sf"/>
</dbReference>
<dbReference type="Proteomes" id="UP001170364">
    <property type="component" value="Unassembled WGS sequence"/>
</dbReference>
<proteinExistence type="inferred from homology"/>
<keyword evidence="12 17" id="KW-0675">Receptor</keyword>
<evidence type="ECO:0000256" key="13">
    <source>
        <dbReference type="ARBA" id="ARBA00023237"/>
    </source>
</evidence>
<comment type="similarity">
    <text evidence="2 14 15">Belongs to the TonB-dependent receptor family.</text>
</comment>
<dbReference type="InterPro" id="IPR012910">
    <property type="entry name" value="Plug_dom"/>
</dbReference>
<evidence type="ECO:0000313" key="18">
    <source>
        <dbReference type="Proteomes" id="UP001170364"/>
    </source>
</evidence>
<keyword evidence="3 14" id="KW-0813">Transport</keyword>
<name>A0AAW7QAK7_9BACT</name>
<dbReference type="Pfam" id="PF00593">
    <property type="entry name" value="TonB_dep_Rec_b-barrel"/>
    <property type="match status" value="1"/>
</dbReference>
<evidence type="ECO:0000259" key="16">
    <source>
        <dbReference type="SMART" id="SM00965"/>
    </source>
</evidence>
<dbReference type="Gene3D" id="2.170.130.10">
    <property type="entry name" value="TonB-dependent receptor, plug domain"/>
    <property type="match status" value="1"/>
</dbReference>
<dbReference type="InterPro" id="IPR037066">
    <property type="entry name" value="Plug_dom_sf"/>
</dbReference>
<protein>
    <submittedName>
        <fullName evidence="17">TonB-dependent siderophore receptor</fullName>
    </submittedName>
</protein>
<dbReference type="GO" id="GO:0015344">
    <property type="term" value="F:siderophore uptake transmembrane transporter activity"/>
    <property type="evidence" value="ECO:0007669"/>
    <property type="project" value="TreeGrafter"/>
</dbReference>
<dbReference type="GO" id="GO:0038023">
    <property type="term" value="F:signaling receptor activity"/>
    <property type="evidence" value="ECO:0007669"/>
    <property type="project" value="InterPro"/>
</dbReference>
<keyword evidence="7" id="KW-0732">Signal</keyword>
<dbReference type="AlphaFoldDB" id="A0AAW7QAK7"/>
<evidence type="ECO:0000256" key="5">
    <source>
        <dbReference type="ARBA" id="ARBA00022496"/>
    </source>
</evidence>
<evidence type="ECO:0000256" key="8">
    <source>
        <dbReference type="ARBA" id="ARBA00023004"/>
    </source>
</evidence>
<dbReference type="SMART" id="SM00965">
    <property type="entry name" value="STN"/>
    <property type="match status" value="1"/>
</dbReference>
<evidence type="ECO:0000313" key="17">
    <source>
        <dbReference type="EMBL" id="MDN5123072.1"/>
    </source>
</evidence>
<evidence type="ECO:0000256" key="4">
    <source>
        <dbReference type="ARBA" id="ARBA00022452"/>
    </source>
</evidence>
<keyword evidence="10 15" id="KW-0798">TonB box</keyword>
<accession>A0AAW7QAK7</accession>
<dbReference type="NCBIfam" id="TIGR01783">
    <property type="entry name" value="TonB-siderophor"/>
    <property type="match status" value="1"/>
</dbReference>
<dbReference type="GO" id="GO:0009279">
    <property type="term" value="C:cell outer membrane"/>
    <property type="evidence" value="ECO:0007669"/>
    <property type="project" value="UniProtKB-SubCell"/>
</dbReference>
<keyword evidence="11 14" id="KW-0472">Membrane</keyword>
<evidence type="ECO:0000256" key="12">
    <source>
        <dbReference type="ARBA" id="ARBA00023170"/>
    </source>
</evidence>
<reference evidence="17" key="2">
    <citation type="submission" date="2023-01" db="EMBL/GenBank/DDBJ databases">
        <authorList>
            <person name="Uljanovas D."/>
        </authorList>
    </citation>
    <scope>NUCLEOTIDE SEQUENCE</scope>
    <source>
        <strain evidence="17">S41</strain>
    </source>
</reference>
<dbReference type="Gene3D" id="3.55.50.30">
    <property type="match status" value="1"/>
</dbReference>
<gene>
    <name evidence="17" type="ORF">PJV93_04020</name>
</gene>